<dbReference type="PROSITE" id="PS51272">
    <property type="entry name" value="SLH"/>
    <property type="match status" value="2"/>
</dbReference>
<evidence type="ECO:0000313" key="3">
    <source>
        <dbReference type="EMBL" id="KZS45068.1"/>
    </source>
</evidence>
<keyword evidence="1" id="KW-0732">Signal</keyword>
<evidence type="ECO:0000313" key="4">
    <source>
        <dbReference type="Proteomes" id="UP000076796"/>
    </source>
</evidence>
<dbReference type="PANTHER" id="PTHR43308:SF5">
    <property type="entry name" value="S-LAYER PROTEIN _ PEPTIDOGLYCAN ENDO-BETA-N-ACETYLGLUCOSAMINIDASE"/>
    <property type="match status" value="1"/>
</dbReference>
<dbReference type="Pfam" id="PF00395">
    <property type="entry name" value="SLH"/>
    <property type="match status" value="2"/>
</dbReference>
<dbReference type="InterPro" id="IPR051465">
    <property type="entry name" value="Cell_Envelope_Struct_Comp"/>
</dbReference>
<dbReference type="AlphaFoldDB" id="A0A163GP11"/>
<comment type="caution">
    <text evidence="3">The sequence shown here is derived from an EMBL/GenBank/DDBJ whole genome shotgun (WGS) entry which is preliminary data.</text>
</comment>
<sequence length="452" mass="50471">MKKALVASIAVISMLSTTTTGIGPAIAASTSPIADVQDMIKNGLESANKVVGDVTDSVKTVVDSFKDIVGHWAESSIVAAIKQGIVSGYPDGLFHPENKVTRAEFIKMTVVAMDLPVNNNGQSDKWFVPYIDSAKSTGLYKEGDFSSGDMTKPMTRLDMVHIAVRAIGETAKDDNEFMLIAVKNGLISGTGNGKLDPDGTTTRAQAVTVIQRIQKVKSGITLPVDEKAVANAESAMNAKKDAWGRTIRTTNLPKNAKDYVYILEQYPNEMYEMAYPKIVDTKPSKLAQTDNYIKHVPTMEAWKKNTEDYYNSLLNVNYKTINDKWAEDLFSHFNQSNVFVLKDMKNYVAWVKKNKIVTEGELTAEPTMVFSSDRLGLYYIRTKFSFKITSYDQYKDIFFDEFFKSRTNFQKGVWYEGYADIPLSTNVGGSHLRQIDGQASLFRLTNIIRKMN</sequence>
<gene>
    <name evidence="3" type="ORF">AWU65_03550</name>
</gene>
<dbReference type="EMBL" id="LWMH01000001">
    <property type="protein sequence ID" value="KZS45068.1"/>
    <property type="molecule type" value="Genomic_DNA"/>
</dbReference>
<feature type="domain" description="SLH" evidence="2">
    <location>
        <begin position="60"/>
        <end position="123"/>
    </location>
</feature>
<dbReference type="InterPro" id="IPR001119">
    <property type="entry name" value="SLH_dom"/>
</dbReference>
<accession>A0A163GP11</accession>
<evidence type="ECO:0000256" key="1">
    <source>
        <dbReference type="SAM" id="SignalP"/>
    </source>
</evidence>
<protein>
    <recommendedName>
        <fullName evidence="2">SLH domain-containing protein</fullName>
    </recommendedName>
</protein>
<dbReference type="RefSeq" id="WP_063477574.1">
    <property type="nucleotide sequence ID" value="NZ_JBCMWP010000030.1"/>
</dbReference>
<dbReference type="PANTHER" id="PTHR43308">
    <property type="entry name" value="OUTER MEMBRANE PROTEIN ALPHA-RELATED"/>
    <property type="match status" value="1"/>
</dbReference>
<organism evidence="3 4">
    <name type="scientific">Paenibacillus glucanolyticus</name>
    <dbReference type="NCBI Taxonomy" id="59843"/>
    <lineage>
        <taxon>Bacteria</taxon>
        <taxon>Bacillati</taxon>
        <taxon>Bacillota</taxon>
        <taxon>Bacilli</taxon>
        <taxon>Bacillales</taxon>
        <taxon>Paenibacillaceae</taxon>
        <taxon>Paenibacillus</taxon>
    </lineage>
</organism>
<reference evidence="3" key="1">
    <citation type="journal article" date="2016" name="Genome Announc.">
        <title>Draft genomes of two strains of Paenibacillus glucanolyticus with capability to degrade lignocellulose.</title>
        <authorList>
            <person name="Mathews S.L."/>
            <person name="Pawlak J."/>
            <person name="Grunden A.M."/>
        </authorList>
    </citation>
    <scope>NUCLEOTIDE SEQUENCE [LARGE SCALE GENOMIC DNA]</scope>
    <source>
        <strain evidence="3">SLM1</strain>
    </source>
</reference>
<feature type="domain" description="SLH" evidence="2">
    <location>
        <begin position="161"/>
        <end position="224"/>
    </location>
</feature>
<feature type="signal peptide" evidence="1">
    <location>
        <begin position="1"/>
        <end position="27"/>
    </location>
</feature>
<feature type="chain" id="PRO_5007842898" description="SLH domain-containing protein" evidence="1">
    <location>
        <begin position="28"/>
        <end position="452"/>
    </location>
</feature>
<name>A0A163GP11_9BACL</name>
<evidence type="ECO:0000259" key="2">
    <source>
        <dbReference type="PROSITE" id="PS51272"/>
    </source>
</evidence>
<proteinExistence type="predicted"/>
<keyword evidence="4" id="KW-1185">Reference proteome</keyword>
<dbReference type="Proteomes" id="UP000076796">
    <property type="component" value="Unassembled WGS sequence"/>
</dbReference>